<evidence type="ECO:0000313" key="3">
    <source>
        <dbReference type="Proteomes" id="UP000029868"/>
    </source>
</evidence>
<dbReference type="Proteomes" id="UP000029868">
    <property type="component" value="Unassembled WGS sequence"/>
</dbReference>
<comment type="caution">
    <text evidence="2">The sequence shown here is derived from an EMBL/GenBank/DDBJ whole genome shotgun (WGS) entry which is preliminary data.</text>
</comment>
<feature type="region of interest" description="Disordered" evidence="1">
    <location>
        <begin position="1"/>
        <end position="22"/>
    </location>
</feature>
<dbReference type="EMBL" id="JQEC01000070">
    <property type="protein sequence ID" value="KGJ87942.1"/>
    <property type="molecule type" value="Genomic_DNA"/>
</dbReference>
<gene>
    <name evidence="2" type="ORF">GAB14E_4275</name>
</gene>
<protein>
    <submittedName>
        <fullName evidence="2">Uncharacterized protein</fullName>
    </submittedName>
</protein>
<organism evidence="2 3">
    <name type="scientific">Colwellia psychrerythraea</name>
    <name type="common">Vibrio psychroerythus</name>
    <dbReference type="NCBI Taxonomy" id="28229"/>
    <lineage>
        <taxon>Bacteria</taxon>
        <taxon>Pseudomonadati</taxon>
        <taxon>Pseudomonadota</taxon>
        <taxon>Gammaproteobacteria</taxon>
        <taxon>Alteromonadales</taxon>
        <taxon>Colwelliaceae</taxon>
        <taxon>Colwellia</taxon>
    </lineage>
</organism>
<evidence type="ECO:0000256" key="1">
    <source>
        <dbReference type="SAM" id="MobiDB-lite"/>
    </source>
</evidence>
<dbReference type="PATRIC" id="fig|28229.3.peg.4250"/>
<dbReference type="AlphaFoldDB" id="A0A099KD23"/>
<sequence length="58" mass="6698">MLMRKVMSKVKANVKAKAKRRPDNRRRIYHSALMQEKAIQGKLKANIDKIAPAEQHAE</sequence>
<evidence type="ECO:0000313" key="2">
    <source>
        <dbReference type="EMBL" id="KGJ87942.1"/>
    </source>
</evidence>
<name>A0A099KD23_COLPS</name>
<reference evidence="2 3" key="1">
    <citation type="submission" date="2014-08" db="EMBL/GenBank/DDBJ databases">
        <title>Genomic and Phenotypic Diversity of Colwellia psychrerythraea strains from Disparate Marine Basins.</title>
        <authorList>
            <person name="Techtmann S.M."/>
            <person name="Stelling S.C."/>
            <person name="Utturkar S.M."/>
            <person name="Alshibli N."/>
            <person name="Harris A."/>
            <person name="Brown S.D."/>
            <person name="Hazen T.C."/>
        </authorList>
    </citation>
    <scope>NUCLEOTIDE SEQUENCE [LARGE SCALE GENOMIC DNA]</scope>
    <source>
        <strain evidence="2 3">GAB14E</strain>
    </source>
</reference>
<proteinExistence type="predicted"/>
<accession>A0A099KD23</accession>